<keyword evidence="1" id="KW-0436">Ligase</keyword>
<dbReference type="Proteomes" id="UP000285961">
    <property type="component" value="Unassembled WGS sequence"/>
</dbReference>
<proteinExistence type="predicted"/>
<sequence length="459" mass="52286">MDWYAPIVKNIIHPLWAFTDGETHIALWRELERSQYFSRDEIARLQLNRLRTMVGHAYENCPFYRERLDSVGFSPADLRDFADLARIPMLTKEDIQVHKDDLVARNIAKSDLLPDKTGGSTGKPLHYYRDRRRMDYLKASAMRHDRWAGYEVGDKLAVIWGNRHDFSATQELKWHIRNMVLERKLILDSSSITEERMHEFARKLRKFKPEAILTYANSGALFASFLLENNIRDIRVKSVITSAEMLHNGERETIAEAFGCEVFDRYGCREVGVIASECEAHAGMHISAECVFVEFVRNGRPAGSGEEGDVVITDLLNFGMPLIRYRIEDIGIPSDRTCSCGRGLPLMEMVGGRVTDFLVAPDGRRVSGASLTIYLIANTPGVRQAQIVQNVPYALHIKIVKGVEFTDDSISFLKRKVAEFFGHEVELEIEFVSDIPKEVSGKYRFSICNIGRRNDSDVS</sequence>
<dbReference type="PANTHER" id="PTHR36932:SF1">
    <property type="entry name" value="CAPSULAR POLYSACCHARIDE BIOSYNTHESIS PROTEIN"/>
    <property type="match status" value="1"/>
</dbReference>
<comment type="caution">
    <text evidence="1">The sequence shown here is derived from an EMBL/GenBank/DDBJ whole genome shotgun (WGS) entry which is preliminary data.</text>
</comment>
<evidence type="ECO:0000313" key="2">
    <source>
        <dbReference type="Proteomes" id="UP000285961"/>
    </source>
</evidence>
<protein>
    <submittedName>
        <fullName evidence="1">Phenylacetate--CoA ligase family protein</fullName>
    </submittedName>
</protein>
<dbReference type="SUPFAM" id="SSF56801">
    <property type="entry name" value="Acetyl-CoA synthetase-like"/>
    <property type="match status" value="1"/>
</dbReference>
<gene>
    <name evidence="1" type="ORF">C4532_06190</name>
</gene>
<dbReference type="GO" id="GO:0016874">
    <property type="term" value="F:ligase activity"/>
    <property type="evidence" value="ECO:0007669"/>
    <property type="project" value="UniProtKB-KW"/>
</dbReference>
<dbReference type="AlphaFoldDB" id="A0A419F2I4"/>
<accession>A0A419F2I4</accession>
<name>A0A419F2I4_9BACT</name>
<dbReference type="PANTHER" id="PTHR36932">
    <property type="entry name" value="CAPSULAR POLYSACCHARIDE BIOSYNTHESIS PROTEIN"/>
    <property type="match status" value="1"/>
</dbReference>
<dbReference type="Gene3D" id="3.40.50.12780">
    <property type="entry name" value="N-terminal domain of ligase-like"/>
    <property type="match status" value="1"/>
</dbReference>
<reference evidence="1 2" key="1">
    <citation type="journal article" date="2017" name="ISME J.">
        <title>Energy and carbon metabolisms in a deep terrestrial subsurface fluid microbial community.</title>
        <authorList>
            <person name="Momper L."/>
            <person name="Jungbluth S.P."/>
            <person name="Lee M.D."/>
            <person name="Amend J.P."/>
        </authorList>
    </citation>
    <scope>NUCLEOTIDE SEQUENCE [LARGE SCALE GENOMIC DNA]</scope>
    <source>
        <strain evidence="1">SURF_17</strain>
    </source>
</reference>
<organism evidence="1 2">
    <name type="scientific">Candidatus Abyssobacteria bacterium SURF_17</name>
    <dbReference type="NCBI Taxonomy" id="2093361"/>
    <lineage>
        <taxon>Bacteria</taxon>
        <taxon>Pseudomonadati</taxon>
        <taxon>Candidatus Hydrogenedentota</taxon>
        <taxon>Candidatus Abyssobacteria</taxon>
    </lineage>
</organism>
<dbReference type="InterPro" id="IPR042099">
    <property type="entry name" value="ANL_N_sf"/>
</dbReference>
<evidence type="ECO:0000313" key="1">
    <source>
        <dbReference type="EMBL" id="RJP72339.1"/>
    </source>
</evidence>
<dbReference type="InterPro" id="IPR053158">
    <property type="entry name" value="CapK_Type1_Caps_Biosynth"/>
</dbReference>
<dbReference type="EMBL" id="QZKI01000046">
    <property type="protein sequence ID" value="RJP72339.1"/>
    <property type="molecule type" value="Genomic_DNA"/>
</dbReference>